<dbReference type="Proteomes" id="UP001500751">
    <property type="component" value="Unassembled WGS sequence"/>
</dbReference>
<proteinExistence type="predicted"/>
<dbReference type="EMBL" id="BAAAQN010000030">
    <property type="protein sequence ID" value="GAA2040826.1"/>
    <property type="molecule type" value="Genomic_DNA"/>
</dbReference>
<protein>
    <submittedName>
        <fullName evidence="2">Uncharacterized protein</fullName>
    </submittedName>
</protein>
<evidence type="ECO:0000313" key="3">
    <source>
        <dbReference type="Proteomes" id="UP001500751"/>
    </source>
</evidence>
<accession>A0ABP5GAI4</accession>
<organism evidence="2 3">
    <name type="scientific">Catenulispora yoronensis</name>
    <dbReference type="NCBI Taxonomy" id="450799"/>
    <lineage>
        <taxon>Bacteria</taxon>
        <taxon>Bacillati</taxon>
        <taxon>Actinomycetota</taxon>
        <taxon>Actinomycetes</taxon>
        <taxon>Catenulisporales</taxon>
        <taxon>Catenulisporaceae</taxon>
        <taxon>Catenulispora</taxon>
    </lineage>
</organism>
<keyword evidence="3" id="KW-1185">Reference proteome</keyword>
<comment type="caution">
    <text evidence="2">The sequence shown here is derived from an EMBL/GenBank/DDBJ whole genome shotgun (WGS) entry which is preliminary data.</text>
</comment>
<reference evidence="3" key="1">
    <citation type="journal article" date="2019" name="Int. J. Syst. Evol. Microbiol.">
        <title>The Global Catalogue of Microorganisms (GCM) 10K type strain sequencing project: providing services to taxonomists for standard genome sequencing and annotation.</title>
        <authorList>
            <consortium name="The Broad Institute Genomics Platform"/>
            <consortium name="The Broad Institute Genome Sequencing Center for Infectious Disease"/>
            <person name="Wu L."/>
            <person name="Ma J."/>
        </authorList>
    </citation>
    <scope>NUCLEOTIDE SEQUENCE [LARGE SCALE GENOMIC DNA]</scope>
    <source>
        <strain evidence="3">JCM 16014</strain>
    </source>
</reference>
<feature type="region of interest" description="Disordered" evidence="1">
    <location>
        <begin position="1"/>
        <end position="31"/>
    </location>
</feature>
<evidence type="ECO:0000313" key="2">
    <source>
        <dbReference type="EMBL" id="GAA2040826.1"/>
    </source>
</evidence>
<gene>
    <name evidence="2" type="ORF">GCM10009839_48830</name>
</gene>
<evidence type="ECO:0000256" key="1">
    <source>
        <dbReference type="SAM" id="MobiDB-lite"/>
    </source>
</evidence>
<name>A0ABP5GAI4_9ACTN</name>
<sequence>MTSSTTGTTAAADTTSTAGAPATPPAGGDTAKAFCDDYRNLAALQQPQIGGPVPPSTLAVFDRLAVEAPAPVKDAMKQATTAVHGMSGKVDAAGLAKLGTAIGSVTAWAANTANCPVS</sequence>